<protein>
    <submittedName>
        <fullName evidence="1">Uncharacterized protein</fullName>
    </submittedName>
</protein>
<dbReference type="EMBL" id="SFBK01000293">
    <property type="protein sequence ID" value="TRU17294.1"/>
    <property type="molecule type" value="Genomic_DNA"/>
</dbReference>
<comment type="caution">
    <text evidence="1">The sequence shown here is derived from an EMBL/GenBank/DDBJ whole genome shotgun (WGS) entry which is preliminary data.</text>
</comment>
<dbReference type="AlphaFoldDB" id="A0A552D4Z5"/>
<evidence type="ECO:0000313" key="1">
    <source>
        <dbReference type="EMBL" id="TRU17294.1"/>
    </source>
</evidence>
<reference evidence="1 2" key="1">
    <citation type="submission" date="2019-01" db="EMBL/GenBank/DDBJ databases">
        <title>Coherence of Microcystis species and biogeography revealed through population genomics.</title>
        <authorList>
            <person name="Perez-Carrascal O.M."/>
            <person name="Terrat Y."/>
            <person name="Giani A."/>
            <person name="Fortin N."/>
            <person name="Tromas N."/>
            <person name="Shapiro B.J."/>
        </authorList>
    </citation>
    <scope>NUCLEOTIDE SEQUENCE [LARGE SCALE GENOMIC DNA]</scope>
    <source>
        <strain evidence="1">Ma_QC_B_20070730_S2</strain>
    </source>
</reference>
<dbReference type="Proteomes" id="UP000320551">
    <property type="component" value="Unassembled WGS sequence"/>
</dbReference>
<accession>A0A552D4Z5</accession>
<name>A0A552D4Z5_MICAE</name>
<gene>
    <name evidence="1" type="ORF">EWV80_22470</name>
</gene>
<sequence>MTKSLKFLPNKVFRFIQPALSMRSLILSFRPCSVTISTTLSSSLPFSGLSCTEFKLRIENLVQMLKLPLAAPLQS</sequence>
<organism evidence="1 2">
    <name type="scientific">Microcystis aeruginosa Ma_QC_B_20070730_S2</name>
    <dbReference type="NCBI Taxonomy" id="2486256"/>
    <lineage>
        <taxon>Bacteria</taxon>
        <taxon>Bacillati</taxon>
        <taxon>Cyanobacteriota</taxon>
        <taxon>Cyanophyceae</taxon>
        <taxon>Oscillatoriophycideae</taxon>
        <taxon>Chroococcales</taxon>
        <taxon>Microcystaceae</taxon>
        <taxon>Microcystis</taxon>
    </lineage>
</organism>
<proteinExistence type="predicted"/>
<evidence type="ECO:0000313" key="2">
    <source>
        <dbReference type="Proteomes" id="UP000320551"/>
    </source>
</evidence>